<dbReference type="SUPFAM" id="SSF54495">
    <property type="entry name" value="UBC-like"/>
    <property type="match status" value="2"/>
</dbReference>
<dbReference type="OrthoDB" id="9973183at2759"/>
<dbReference type="AlphaFoldDB" id="A0A815LK28"/>
<comment type="caution">
    <text evidence="12">The sequence shown here is derived from an EMBL/GenBank/DDBJ whole genome shotgun (WGS) entry which is preliminary data.</text>
</comment>
<evidence type="ECO:0000256" key="9">
    <source>
        <dbReference type="RuleBase" id="RU362109"/>
    </source>
</evidence>
<dbReference type="Proteomes" id="UP000663882">
    <property type="component" value="Unassembled WGS sequence"/>
</dbReference>
<feature type="domain" description="UBC core" evidence="10">
    <location>
        <begin position="143"/>
        <end position="291"/>
    </location>
</feature>
<comment type="similarity">
    <text evidence="9">Belongs to the ubiquitin-conjugating enzyme family.</text>
</comment>
<comment type="pathway">
    <text evidence="2">Protein modification; protein ubiquitination.</text>
</comment>
<reference evidence="12" key="1">
    <citation type="submission" date="2021-02" db="EMBL/GenBank/DDBJ databases">
        <authorList>
            <person name="Nowell W R."/>
        </authorList>
    </citation>
    <scope>NUCLEOTIDE SEQUENCE</scope>
</reference>
<gene>
    <name evidence="13" type="ORF">FNK824_LOCUS19937</name>
    <name evidence="11" type="ORF">RFH988_LOCUS31207</name>
    <name evidence="12" type="ORF">SEV965_LOCUS31839</name>
</gene>
<dbReference type="PROSITE" id="PS50127">
    <property type="entry name" value="UBC_2"/>
    <property type="match status" value="2"/>
</dbReference>
<evidence type="ECO:0000256" key="5">
    <source>
        <dbReference type="ARBA" id="ARBA00022741"/>
    </source>
</evidence>
<evidence type="ECO:0000259" key="10">
    <source>
        <dbReference type="PROSITE" id="PS50127"/>
    </source>
</evidence>
<evidence type="ECO:0000313" key="14">
    <source>
        <dbReference type="Proteomes" id="UP000663889"/>
    </source>
</evidence>
<evidence type="ECO:0000256" key="8">
    <source>
        <dbReference type="PROSITE-ProRule" id="PRU10133"/>
    </source>
</evidence>
<dbReference type="EC" id="2.3.2.23" evidence="3"/>
<name>A0A815LK28_9BILA</name>
<evidence type="ECO:0000256" key="7">
    <source>
        <dbReference type="ARBA" id="ARBA00022840"/>
    </source>
</evidence>
<dbReference type="Proteomes" id="UP000663874">
    <property type="component" value="Unassembled WGS sequence"/>
</dbReference>
<dbReference type="InterPro" id="IPR023313">
    <property type="entry name" value="UBQ-conjugating_AS"/>
</dbReference>
<dbReference type="SMART" id="SM00212">
    <property type="entry name" value="UBCc"/>
    <property type="match status" value="2"/>
</dbReference>
<evidence type="ECO:0000313" key="12">
    <source>
        <dbReference type="EMBL" id="CAF1410435.1"/>
    </source>
</evidence>
<feature type="active site" description="Glycyl thioester intermediate" evidence="8">
    <location>
        <position position="88"/>
    </location>
</feature>
<dbReference type="EMBL" id="CAJOBE010003574">
    <property type="protein sequence ID" value="CAF3888671.1"/>
    <property type="molecule type" value="Genomic_DNA"/>
</dbReference>
<dbReference type="GO" id="GO:0005524">
    <property type="term" value="F:ATP binding"/>
    <property type="evidence" value="ECO:0007669"/>
    <property type="project" value="UniProtKB-UniRule"/>
</dbReference>
<dbReference type="EMBL" id="CAJNOU010003798">
    <property type="protein sequence ID" value="CAF1410435.1"/>
    <property type="molecule type" value="Genomic_DNA"/>
</dbReference>
<dbReference type="PROSITE" id="PS00183">
    <property type="entry name" value="UBC_1"/>
    <property type="match status" value="2"/>
</dbReference>
<dbReference type="Proteomes" id="UP000663889">
    <property type="component" value="Unassembled WGS sequence"/>
</dbReference>
<dbReference type="Pfam" id="PF00179">
    <property type="entry name" value="UQ_con"/>
    <property type="match status" value="2"/>
</dbReference>
<evidence type="ECO:0000256" key="3">
    <source>
        <dbReference type="ARBA" id="ARBA00012486"/>
    </source>
</evidence>
<organism evidence="12 14">
    <name type="scientific">Rotaria sordida</name>
    <dbReference type="NCBI Taxonomy" id="392033"/>
    <lineage>
        <taxon>Eukaryota</taxon>
        <taxon>Metazoa</taxon>
        <taxon>Spiralia</taxon>
        <taxon>Gnathifera</taxon>
        <taxon>Rotifera</taxon>
        <taxon>Eurotatoria</taxon>
        <taxon>Bdelloidea</taxon>
        <taxon>Philodinida</taxon>
        <taxon>Philodinidae</taxon>
        <taxon>Rotaria</taxon>
    </lineage>
</organism>
<accession>A0A815LK28</accession>
<proteinExistence type="inferred from homology"/>
<dbReference type="GO" id="GO:0061631">
    <property type="term" value="F:ubiquitin conjugating enzyme activity"/>
    <property type="evidence" value="ECO:0007669"/>
    <property type="project" value="UniProtKB-EC"/>
</dbReference>
<evidence type="ECO:0000256" key="6">
    <source>
        <dbReference type="ARBA" id="ARBA00022786"/>
    </source>
</evidence>
<keyword evidence="4" id="KW-0808">Transferase</keyword>
<dbReference type="FunFam" id="3.10.110.10:FF:000101">
    <property type="entry name" value="Ubiquitin-conjugating enzyme E2 D2"/>
    <property type="match status" value="2"/>
</dbReference>
<evidence type="ECO:0000256" key="2">
    <source>
        <dbReference type="ARBA" id="ARBA00004906"/>
    </source>
</evidence>
<dbReference type="Gene3D" id="3.10.110.10">
    <property type="entry name" value="Ubiquitin Conjugating Enzyme"/>
    <property type="match status" value="2"/>
</dbReference>
<evidence type="ECO:0000256" key="4">
    <source>
        <dbReference type="ARBA" id="ARBA00022679"/>
    </source>
</evidence>
<protein>
    <recommendedName>
        <fullName evidence="3">E2 ubiquitin-conjugating enzyme</fullName>
        <ecNumber evidence="3">2.3.2.23</ecNumber>
    </recommendedName>
</protein>
<dbReference type="InterPro" id="IPR000608">
    <property type="entry name" value="UBC"/>
</dbReference>
<keyword evidence="5 9" id="KW-0547">Nucleotide-binding</keyword>
<keyword evidence="7 9" id="KW-0067">ATP-binding</keyword>
<keyword evidence="6 9" id="KW-0833">Ubl conjugation pathway</keyword>
<dbReference type="PANTHER" id="PTHR24067">
    <property type="entry name" value="UBIQUITIN-CONJUGATING ENZYME E2"/>
    <property type="match status" value="1"/>
</dbReference>
<feature type="domain" description="UBC core" evidence="10">
    <location>
        <begin position="2"/>
        <end position="152"/>
    </location>
</feature>
<dbReference type="InterPro" id="IPR050113">
    <property type="entry name" value="Ub_conjugating_enzyme"/>
</dbReference>
<dbReference type="InterPro" id="IPR016135">
    <property type="entry name" value="UBQ-conjugating_enzyme/RWD"/>
</dbReference>
<evidence type="ECO:0000313" key="11">
    <source>
        <dbReference type="EMBL" id="CAF1329974.1"/>
    </source>
</evidence>
<comment type="catalytic activity">
    <reaction evidence="1">
        <text>S-ubiquitinyl-[E1 ubiquitin-activating enzyme]-L-cysteine + [E2 ubiquitin-conjugating enzyme]-L-cysteine = [E1 ubiquitin-activating enzyme]-L-cysteine + S-ubiquitinyl-[E2 ubiquitin-conjugating enzyme]-L-cysteine.</text>
        <dbReference type="EC" id="2.3.2.23"/>
    </reaction>
</comment>
<dbReference type="EMBL" id="CAJNOO010003301">
    <property type="protein sequence ID" value="CAF1329974.1"/>
    <property type="molecule type" value="Genomic_DNA"/>
</dbReference>
<evidence type="ECO:0000313" key="13">
    <source>
        <dbReference type="EMBL" id="CAF3888671.1"/>
    </source>
</evidence>
<feature type="active site" description="Glycyl thioester intermediate" evidence="8">
    <location>
        <position position="229"/>
    </location>
</feature>
<evidence type="ECO:0000256" key="1">
    <source>
        <dbReference type="ARBA" id="ARBA00000485"/>
    </source>
</evidence>
<sequence>MSLLRCLSKQLKEMENDPPPLCQAKPVDPSKDMFNWNGTIRGPEGTPFQDGIFHLTIHFPTDFPFKPPRIRFTTPIYHPNISPQGDICLDILHDKWSPALTIRTALLSICSLFTDPNPEHGLNIDILNVYRTDRNQVQSFSMALGRRLTHHYRDMEKNPPPLCYAKPEDPMKDLTHWIGWIEGPPDTPYAGGRFHLIIDFPSDFPFKPPQIKFITPVYHPNISIKGEICLDILHSQWSPVLTIRSLLISLCSLLTDPNPEHGLNKEALNVYRTNQGKYNEIAREWSKKYAIENKSLE</sequence>